<dbReference type="Proteomes" id="UP000353394">
    <property type="component" value="Unassembled WGS sequence"/>
</dbReference>
<dbReference type="PANTHER" id="PTHR36108:SF13">
    <property type="entry name" value="COLOSSIN-B-RELATED"/>
    <property type="match status" value="1"/>
</dbReference>
<accession>A0A8B6J108</accession>
<reference evidence="6 7" key="1">
    <citation type="submission" date="2019-04" db="EMBL/GenBank/DDBJ databases">
        <authorList>
            <consortium name="Pathogen Informatics"/>
        </authorList>
    </citation>
    <scope>NUCLEOTIDE SEQUENCE [LARGE SCALE GENOMIC DNA]</scope>
    <source>
        <strain evidence="6 7">K36395</strain>
    </source>
</reference>
<name>A0A8B6J108_STRPY</name>
<organism evidence="6 7">
    <name type="scientific">Streptococcus pyogenes</name>
    <dbReference type="NCBI Taxonomy" id="1314"/>
    <lineage>
        <taxon>Bacteria</taxon>
        <taxon>Bacillati</taxon>
        <taxon>Bacillota</taxon>
        <taxon>Bacilli</taxon>
        <taxon>Lactobacillales</taxon>
        <taxon>Streptococcaceae</taxon>
        <taxon>Streptococcus</taxon>
    </lineage>
</organism>
<evidence type="ECO:0000256" key="4">
    <source>
        <dbReference type="SAM" id="Phobius"/>
    </source>
</evidence>
<feature type="domain" description="SpaA-like prealbumin fold" evidence="5">
    <location>
        <begin position="154"/>
        <end position="258"/>
    </location>
</feature>
<dbReference type="InterPro" id="IPR013783">
    <property type="entry name" value="Ig-like_fold"/>
</dbReference>
<keyword evidence="2" id="KW-0964">Secreted</keyword>
<dbReference type="Gene3D" id="2.60.40.10">
    <property type="entry name" value="Immunoglobulins"/>
    <property type="match status" value="2"/>
</dbReference>
<proteinExistence type="inferred from homology"/>
<comment type="similarity">
    <text evidence="1">Belongs to the serine-aspartate repeat-containing protein (SDr) family.</text>
</comment>
<gene>
    <name evidence="6" type="ORF">SAMEA1711581_01143</name>
</gene>
<dbReference type="InterPro" id="IPR041033">
    <property type="entry name" value="SpaA_PFL_dom_1"/>
</dbReference>
<evidence type="ECO:0000313" key="6">
    <source>
        <dbReference type="EMBL" id="VHD11137.1"/>
    </source>
</evidence>
<dbReference type="SUPFAM" id="SSF49478">
    <property type="entry name" value="Cna protein B-type domain"/>
    <property type="match status" value="1"/>
</dbReference>
<protein>
    <submittedName>
        <fullName evidence="6">Cell wall surface anchor family protein</fullName>
    </submittedName>
</protein>
<sequence>MTKKQCLTAVFYPLLLCFLLLFGFSRVEAKDQGGNLWIQLTDYDQVTKKLDSQQPQKLKLWKLEEPWLTKPSQEAFTTLKTWDQAKLDSTFKEHPSFDMVFTPDYIEVKGIPKGRYFVQDIIHTDNIRYHSQLLFDIDGSDQTLTVLAKPVTTQVQLHKVDQNQNSLAQVGFRLYAVTKDGQEKAVPLDAHLAYAPHQSQSPLLYTDQDGLITVTGLPEGHYRFVEEKPLPGYKITKLKTDVMVKGFQLVTVTVVNEKDTGGFSFLKVNAKDNSALAGASFKITKRQGQDYQPVIQDGKELVVTSDKDGRFSVDRLDFGAYYAWEVKAPKGFVQLNEPVAFTVDQKSPQEALLVVKNRKRPAIDVPNTGDSTLYALLVLSAVAFGLGFYLTRSKEKQG</sequence>
<dbReference type="EMBL" id="CAAIJW010000007">
    <property type="protein sequence ID" value="VHD11137.1"/>
    <property type="molecule type" value="Genomic_DNA"/>
</dbReference>
<evidence type="ECO:0000313" key="7">
    <source>
        <dbReference type="Proteomes" id="UP000353394"/>
    </source>
</evidence>
<feature type="domain" description="SpaA-like prealbumin fold" evidence="5">
    <location>
        <begin position="263"/>
        <end position="349"/>
    </location>
</feature>
<feature type="transmembrane region" description="Helical" evidence="4">
    <location>
        <begin position="373"/>
        <end position="391"/>
    </location>
</feature>
<dbReference type="RefSeq" id="WP_136021260.1">
    <property type="nucleotide sequence ID" value="NZ_CAAHLP010000003.1"/>
</dbReference>
<keyword evidence="3" id="KW-0732">Signal</keyword>
<evidence type="ECO:0000256" key="3">
    <source>
        <dbReference type="ARBA" id="ARBA00022729"/>
    </source>
</evidence>
<dbReference type="PANTHER" id="PTHR36108">
    <property type="entry name" value="COLOSSIN-B-RELATED"/>
    <property type="match status" value="1"/>
</dbReference>
<keyword evidence="4" id="KW-1133">Transmembrane helix</keyword>
<dbReference type="Gene3D" id="2.60.40.4180">
    <property type="match status" value="1"/>
</dbReference>
<evidence type="ECO:0000259" key="5">
    <source>
        <dbReference type="Pfam" id="PF17802"/>
    </source>
</evidence>
<evidence type="ECO:0000256" key="2">
    <source>
        <dbReference type="ARBA" id="ARBA00022525"/>
    </source>
</evidence>
<keyword evidence="4" id="KW-0812">Transmembrane</keyword>
<comment type="caution">
    <text evidence="6">The sequence shown here is derived from an EMBL/GenBank/DDBJ whole genome shotgun (WGS) entry which is preliminary data.</text>
</comment>
<evidence type="ECO:0000256" key="1">
    <source>
        <dbReference type="ARBA" id="ARBA00007257"/>
    </source>
</evidence>
<dbReference type="Pfam" id="PF17802">
    <property type="entry name" value="SpaA"/>
    <property type="match status" value="2"/>
</dbReference>
<keyword evidence="4" id="KW-0472">Membrane</keyword>
<dbReference type="AlphaFoldDB" id="A0A8B6J108"/>